<dbReference type="EMBL" id="BMSV01000005">
    <property type="protein sequence ID" value="GGQ08321.1"/>
    <property type="molecule type" value="Genomic_DNA"/>
</dbReference>
<organism evidence="2 3">
    <name type="scientific">Streptomyces roseolilacinus</name>
    <dbReference type="NCBI Taxonomy" id="66904"/>
    <lineage>
        <taxon>Bacteria</taxon>
        <taxon>Bacillati</taxon>
        <taxon>Actinomycetota</taxon>
        <taxon>Actinomycetes</taxon>
        <taxon>Kitasatosporales</taxon>
        <taxon>Streptomycetaceae</taxon>
        <taxon>Streptomyces</taxon>
    </lineage>
</organism>
<dbReference type="Proteomes" id="UP000654123">
    <property type="component" value="Unassembled WGS sequence"/>
</dbReference>
<evidence type="ECO:0000313" key="3">
    <source>
        <dbReference type="Proteomes" id="UP000654123"/>
    </source>
</evidence>
<comment type="caution">
    <text evidence="2">The sequence shown here is derived from an EMBL/GenBank/DDBJ whole genome shotgun (WGS) entry which is preliminary data.</text>
</comment>
<accession>A0A918B247</accession>
<evidence type="ECO:0000313" key="2">
    <source>
        <dbReference type="EMBL" id="GGQ08321.1"/>
    </source>
</evidence>
<gene>
    <name evidence="2" type="ORF">GCM10010249_28400</name>
</gene>
<reference evidence="2" key="2">
    <citation type="submission" date="2020-09" db="EMBL/GenBank/DDBJ databases">
        <authorList>
            <person name="Sun Q."/>
            <person name="Ohkuma M."/>
        </authorList>
    </citation>
    <scope>NUCLEOTIDE SEQUENCE</scope>
    <source>
        <strain evidence="2">JCM 4335</strain>
    </source>
</reference>
<dbReference type="AlphaFoldDB" id="A0A918B247"/>
<keyword evidence="3" id="KW-1185">Reference proteome</keyword>
<proteinExistence type="predicted"/>
<protein>
    <submittedName>
        <fullName evidence="2">Uncharacterized protein</fullName>
    </submittedName>
</protein>
<name>A0A918B247_9ACTN</name>
<sequence>MDAHTGRPGVRARTSPDSRNGEVTTMRHVRSCFVHALRTAGELLSWHPSPELRFLARTVAALVGDEGVRLSVRTAARVYRARLTARWGRPRG</sequence>
<reference evidence="2" key="1">
    <citation type="journal article" date="2014" name="Int. J. Syst. Evol. Microbiol.">
        <title>Complete genome sequence of Corynebacterium casei LMG S-19264T (=DSM 44701T), isolated from a smear-ripened cheese.</title>
        <authorList>
            <consortium name="US DOE Joint Genome Institute (JGI-PGF)"/>
            <person name="Walter F."/>
            <person name="Albersmeier A."/>
            <person name="Kalinowski J."/>
            <person name="Ruckert C."/>
        </authorList>
    </citation>
    <scope>NUCLEOTIDE SEQUENCE</scope>
    <source>
        <strain evidence="2">JCM 4335</strain>
    </source>
</reference>
<evidence type="ECO:0000256" key="1">
    <source>
        <dbReference type="SAM" id="MobiDB-lite"/>
    </source>
</evidence>
<feature type="region of interest" description="Disordered" evidence="1">
    <location>
        <begin position="1"/>
        <end position="23"/>
    </location>
</feature>